<sequence>MAALSPYLLFCSVASAFFTILFVGSRLYFRRREKNLGWDDLLLASGLILYLGFTAACGYGTFAGIGAQIEITDSGSKLYPEESESLGLTFFIAMILYSSVLVCIKSAVCILFLRIAGSIRSYRTCIYGILGVTVVGFVVTEAGTMGQCRPIEANWSKSVHLTADCASQDTLVIIASFSTITTVMTDWLCALFPVYMLWRTSMPVRKKLAAGVVLGLGALASICTLLRIPYIIDYNALLAGHSKNGKPYDLGGLLLWSVLECGIGLIATALPPIWHAYQVRRRARIHQVLPDDEAGSELPAFNRFPNSADTVHGRKAGSIETVSSGLGDT</sequence>
<protein>
    <recommendedName>
        <fullName evidence="7">Rhodopsin domain-containing protein</fullName>
    </recommendedName>
</protein>
<evidence type="ECO:0000256" key="1">
    <source>
        <dbReference type="ARBA" id="ARBA00004141"/>
    </source>
</evidence>
<organism evidence="8 9">
    <name type="scientific">Apiospora rasikravindrae</name>
    <dbReference type="NCBI Taxonomy" id="990691"/>
    <lineage>
        <taxon>Eukaryota</taxon>
        <taxon>Fungi</taxon>
        <taxon>Dikarya</taxon>
        <taxon>Ascomycota</taxon>
        <taxon>Pezizomycotina</taxon>
        <taxon>Sordariomycetes</taxon>
        <taxon>Xylariomycetidae</taxon>
        <taxon>Amphisphaeriales</taxon>
        <taxon>Apiosporaceae</taxon>
        <taxon>Apiospora</taxon>
    </lineage>
</organism>
<comment type="caution">
    <text evidence="8">The sequence shown here is derived from an EMBL/GenBank/DDBJ whole genome shotgun (WGS) entry which is preliminary data.</text>
</comment>
<dbReference type="EMBL" id="JAQQWK010000004">
    <property type="protein sequence ID" value="KAK8043630.1"/>
    <property type="molecule type" value="Genomic_DNA"/>
</dbReference>
<evidence type="ECO:0000313" key="9">
    <source>
        <dbReference type="Proteomes" id="UP001444661"/>
    </source>
</evidence>
<feature type="transmembrane region" description="Helical" evidence="6">
    <location>
        <begin position="171"/>
        <end position="196"/>
    </location>
</feature>
<keyword evidence="2 6" id="KW-0812">Transmembrane</keyword>
<evidence type="ECO:0000313" key="8">
    <source>
        <dbReference type="EMBL" id="KAK8043630.1"/>
    </source>
</evidence>
<evidence type="ECO:0000256" key="3">
    <source>
        <dbReference type="ARBA" id="ARBA00022989"/>
    </source>
</evidence>
<proteinExistence type="inferred from homology"/>
<dbReference type="PANTHER" id="PTHR33048:SF15">
    <property type="entry name" value="INTEGRAL MEMBRANE PROTEIN"/>
    <property type="match status" value="1"/>
</dbReference>
<feature type="transmembrane region" description="Helical" evidence="6">
    <location>
        <begin position="208"/>
        <end position="232"/>
    </location>
</feature>
<comment type="subcellular location">
    <subcellularLocation>
        <location evidence="1">Membrane</location>
        <topology evidence="1">Multi-pass membrane protein</topology>
    </subcellularLocation>
</comment>
<dbReference type="Proteomes" id="UP001444661">
    <property type="component" value="Unassembled WGS sequence"/>
</dbReference>
<feature type="transmembrane region" description="Helical" evidence="6">
    <location>
        <begin position="125"/>
        <end position="145"/>
    </location>
</feature>
<name>A0ABR1TAJ1_9PEZI</name>
<feature type="transmembrane region" description="Helical" evidence="6">
    <location>
        <begin position="41"/>
        <end position="66"/>
    </location>
</feature>
<evidence type="ECO:0000256" key="5">
    <source>
        <dbReference type="ARBA" id="ARBA00038359"/>
    </source>
</evidence>
<dbReference type="PANTHER" id="PTHR33048">
    <property type="entry name" value="PTH11-LIKE INTEGRAL MEMBRANE PROTEIN (AFU_ORTHOLOGUE AFUA_5G11245)"/>
    <property type="match status" value="1"/>
</dbReference>
<feature type="transmembrane region" description="Helical" evidence="6">
    <location>
        <begin position="6"/>
        <end position="29"/>
    </location>
</feature>
<dbReference type="Pfam" id="PF20684">
    <property type="entry name" value="Fung_rhodopsin"/>
    <property type="match status" value="1"/>
</dbReference>
<feature type="transmembrane region" description="Helical" evidence="6">
    <location>
        <begin position="252"/>
        <end position="274"/>
    </location>
</feature>
<evidence type="ECO:0000256" key="2">
    <source>
        <dbReference type="ARBA" id="ARBA00022692"/>
    </source>
</evidence>
<gene>
    <name evidence="8" type="ORF">PG993_006060</name>
</gene>
<keyword evidence="3 6" id="KW-1133">Transmembrane helix</keyword>
<accession>A0ABR1TAJ1</accession>
<evidence type="ECO:0000256" key="6">
    <source>
        <dbReference type="SAM" id="Phobius"/>
    </source>
</evidence>
<reference evidence="8 9" key="1">
    <citation type="submission" date="2023-01" db="EMBL/GenBank/DDBJ databases">
        <title>Analysis of 21 Apiospora genomes using comparative genomics revels a genus with tremendous synthesis potential of carbohydrate active enzymes and secondary metabolites.</title>
        <authorList>
            <person name="Sorensen T."/>
        </authorList>
    </citation>
    <scope>NUCLEOTIDE SEQUENCE [LARGE SCALE GENOMIC DNA]</scope>
    <source>
        <strain evidence="8 9">CBS 33761</strain>
    </source>
</reference>
<feature type="domain" description="Rhodopsin" evidence="7">
    <location>
        <begin position="26"/>
        <end position="276"/>
    </location>
</feature>
<evidence type="ECO:0000256" key="4">
    <source>
        <dbReference type="ARBA" id="ARBA00023136"/>
    </source>
</evidence>
<feature type="transmembrane region" description="Helical" evidence="6">
    <location>
        <begin position="86"/>
        <end position="113"/>
    </location>
</feature>
<keyword evidence="4 6" id="KW-0472">Membrane</keyword>
<keyword evidence="9" id="KW-1185">Reference proteome</keyword>
<evidence type="ECO:0000259" key="7">
    <source>
        <dbReference type="Pfam" id="PF20684"/>
    </source>
</evidence>
<comment type="similarity">
    <text evidence="5">Belongs to the SAT4 family.</text>
</comment>
<dbReference type="InterPro" id="IPR049326">
    <property type="entry name" value="Rhodopsin_dom_fungi"/>
</dbReference>
<dbReference type="InterPro" id="IPR052337">
    <property type="entry name" value="SAT4-like"/>
</dbReference>